<dbReference type="EMBL" id="JACHMH010000001">
    <property type="protein sequence ID" value="MBB4676210.1"/>
    <property type="molecule type" value="Genomic_DNA"/>
</dbReference>
<dbReference type="PANTHER" id="PTHR33169:SF14">
    <property type="entry name" value="TRANSCRIPTIONAL REGULATOR RV3488"/>
    <property type="match status" value="1"/>
</dbReference>
<dbReference type="InterPro" id="IPR036390">
    <property type="entry name" value="WH_DNA-bd_sf"/>
</dbReference>
<dbReference type="GO" id="GO:0003677">
    <property type="term" value="F:DNA binding"/>
    <property type="evidence" value="ECO:0007669"/>
    <property type="project" value="UniProtKB-KW"/>
</dbReference>
<dbReference type="Gene3D" id="1.10.10.10">
    <property type="entry name" value="Winged helix-like DNA-binding domain superfamily/Winged helix DNA-binding domain"/>
    <property type="match status" value="1"/>
</dbReference>
<dbReference type="RefSeq" id="WP_185002064.1">
    <property type="nucleotide sequence ID" value="NZ_BAAAUI010000016.1"/>
</dbReference>
<dbReference type="AlphaFoldDB" id="A0A7W7C7Z4"/>
<accession>A0A7W7C7Z4</accession>
<dbReference type="InterPro" id="IPR036388">
    <property type="entry name" value="WH-like_DNA-bd_sf"/>
</dbReference>
<proteinExistence type="predicted"/>
<dbReference type="Proteomes" id="UP000533598">
    <property type="component" value="Unassembled WGS sequence"/>
</dbReference>
<keyword evidence="4" id="KW-1185">Reference proteome</keyword>
<dbReference type="PANTHER" id="PTHR33169">
    <property type="entry name" value="PADR-FAMILY TRANSCRIPTIONAL REGULATOR"/>
    <property type="match status" value="1"/>
</dbReference>
<comment type="caution">
    <text evidence="3">The sequence shown here is derived from an EMBL/GenBank/DDBJ whole genome shotgun (WGS) entry which is preliminary data.</text>
</comment>
<name>A0A7W7C7Z4_9PSEU</name>
<dbReference type="InterPro" id="IPR052509">
    <property type="entry name" value="Metal_resp_DNA-bind_regulator"/>
</dbReference>
<dbReference type="Pfam" id="PF03551">
    <property type="entry name" value="PadR"/>
    <property type="match status" value="1"/>
</dbReference>
<reference evidence="3 4" key="1">
    <citation type="submission" date="2020-08" db="EMBL/GenBank/DDBJ databases">
        <title>Sequencing the genomes of 1000 actinobacteria strains.</title>
        <authorList>
            <person name="Klenk H.-P."/>
        </authorList>
    </citation>
    <scope>NUCLEOTIDE SEQUENCE [LARGE SCALE GENOMIC DNA]</scope>
    <source>
        <strain evidence="3 4">DSM 44230</strain>
    </source>
</reference>
<gene>
    <name evidence="3" type="ORF">HNR67_002328</name>
</gene>
<evidence type="ECO:0000313" key="3">
    <source>
        <dbReference type="EMBL" id="MBB4676210.1"/>
    </source>
</evidence>
<feature type="domain" description="Transcription regulator PadR N-terminal" evidence="2">
    <location>
        <begin position="15"/>
        <end position="90"/>
    </location>
</feature>
<keyword evidence="3" id="KW-0238">DNA-binding</keyword>
<dbReference type="SUPFAM" id="SSF46785">
    <property type="entry name" value="Winged helix' DNA-binding domain"/>
    <property type="match status" value="1"/>
</dbReference>
<feature type="region of interest" description="Disordered" evidence="1">
    <location>
        <begin position="200"/>
        <end position="219"/>
    </location>
</feature>
<sequence length="219" mass="25121">MATRYRRSNPLALALLSLLWEREMHPYEMATTLRERHKDESVKLNWGTLYTVVESLTKHGLIEVVEAERDGRRPERTRYRLAAAGLTELNDWLRELISVPHKEYPRFEAGVSLLGILPPEEAERLLGQRADTLAEQADGLRAVMAMLREQGLPALAWIELEYRVTMIEAEQRWVRGVAESIRANTIEGADWWRDWHARGAQPGQLPPFGPTTDVQSEVD</sequence>
<evidence type="ECO:0000313" key="4">
    <source>
        <dbReference type="Proteomes" id="UP000533598"/>
    </source>
</evidence>
<evidence type="ECO:0000259" key="2">
    <source>
        <dbReference type="Pfam" id="PF03551"/>
    </source>
</evidence>
<organism evidence="3 4">
    <name type="scientific">Crossiella cryophila</name>
    <dbReference type="NCBI Taxonomy" id="43355"/>
    <lineage>
        <taxon>Bacteria</taxon>
        <taxon>Bacillati</taxon>
        <taxon>Actinomycetota</taxon>
        <taxon>Actinomycetes</taxon>
        <taxon>Pseudonocardiales</taxon>
        <taxon>Pseudonocardiaceae</taxon>
        <taxon>Crossiella</taxon>
    </lineage>
</organism>
<evidence type="ECO:0000256" key="1">
    <source>
        <dbReference type="SAM" id="MobiDB-lite"/>
    </source>
</evidence>
<protein>
    <submittedName>
        <fullName evidence="3">DNA-binding PadR family transcriptional regulator</fullName>
    </submittedName>
</protein>
<dbReference type="InterPro" id="IPR005149">
    <property type="entry name" value="Tscrpt_reg_PadR_N"/>
</dbReference>